<sequence>MLPESVEAGKAAGITDIDVLEATDHCTISQGQIVGGATSVVYSRLSIGMGWDGFYLAGILLTRPILVVIGDKSGGFGAFGF</sequence>
<keyword evidence="2" id="KW-1185">Reference proteome</keyword>
<evidence type="ECO:0000313" key="2">
    <source>
        <dbReference type="Proteomes" id="UP001500167"/>
    </source>
</evidence>
<dbReference type="RefSeq" id="WP_346088867.1">
    <property type="nucleotide sequence ID" value="NZ_BAAAZK010000009.1"/>
</dbReference>
<accession>A0ABP8ALM4</accession>
<evidence type="ECO:0000313" key="1">
    <source>
        <dbReference type="EMBL" id="GAA4185846.1"/>
    </source>
</evidence>
<protein>
    <submittedName>
        <fullName evidence="1">Uncharacterized protein</fullName>
    </submittedName>
</protein>
<organism evidence="1 2">
    <name type="scientific">Sphingobacterium ginsenosidimutans</name>
    <dbReference type="NCBI Taxonomy" id="687845"/>
    <lineage>
        <taxon>Bacteria</taxon>
        <taxon>Pseudomonadati</taxon>
        <taxon>Bacteroidota</taxon>
        <taxon>Sphingobacteriia</taxon>
        <taxon>Sphingobacteriales</taxon>
        <taxon>Sphingobacteriaceae</taxon>
        <taxon>Sphingobacterium</taxon>
    </lineage>
</organism>
<comment type="caution">
    <text evidence="1">The sequence shown here is derived from an EMBL/GenBank/DDBJ whole genome shotgun (WGS) entry which is preliminary data.</text>
</comment>
<proteinExistence type="predicted"/>
<gene>
    <name evidence="1" type="ORF">GCM10022218_48330</name>
</gene>
<name>A0ABP8ALM4_9SPHI</name>
<reference evidence="2" key="1">
    <citation type="journal article" date="2019" name="Int. J. Syst. Evol. Microbiol.">
        <title>The Global Catalogue of Microorganisms (GCM) 10K type strain sequencing project: providing services to taxonomists for standard genome sequencing and annotation.</title>
        <authorList>
            <consortium name="The Broad Institute Genomics Platform"/>
            <consortium name="The Broad Institute Genome Sequencing Center for Infectious Disease"/>
            <person name="Wu L."/>
            <person name="Ma J."/>
        </authorList>
    </citation>
    <scope>NUCLEOTIDE SEQUENCE [LARGE SCALE GENOMIC DNA]</scope>
    <source>
        <strain evidence="2">JCM 16722</strain>
    </source>
</reference>
<dbReference type="EMBL" id="BAAAZK010000009">
    <property type="protein sequence ID" value="GAA4185846.1"/>
    <property type="molecule type" value="Genomic_DNA"/>
</dbReference>
<dbReference type="Proteomes" id="UP001500167">
    <property type="component" value="Unassembled WGS sequence"/>
</dbReference>